<dbReference type="EMBL" id="CALNXK010000059">
    <property type="protein sequence ID" value="CAH3137137.1"/>
    <property type="molecule type" value="Genomic_DNA"/>
</dbReference>
<sequence>LSSSSSSKFKLDRLFLKRLWRCLKVMFPTWLATSSLLFVVFLGVSLAEQLFVYNTGLIPSQFYEVLGSRDRTGFKHLLVSASLLILGTALGKSAVKYVARTLYVKWRELLTVRLHSSYFRNSAYYKLNVLQDRLDNIDQRITQDVQKFCDTFRKCSIVFIISPFTVGYYTYQCYKSAGYLGPLLIYAYFFVGTIINKLIMTPIISLVVKQEKLEGDFRFKHMHIRSNAESIAFYRSYLLEKRKTNSRLTELLQTQQRIVNFESILFCKYFFLTLSLLSRTSFFDMICHPPQ</sequence>
<feature type="non-terminal residue" evidence="7">
    <location>
        <position position="1"/>
    </location>
</feature>
<feature type="transmembrane region" description="Helical" evidence="5">
    <location>
        <begin position="77"/>
        <end position="99"/>
    </location>
</feature>
<reference evidence="7 8" key="1">
    <citation type="submission" date="2022-05" db="EMBL/GenBank/DDBJ databases">
        <authorList>
            <consortium name="Genoscope - CEA"/>
            <person name="William W."/>
        </authorList>
    </citation>
    <scope>NUCLEOTIDE SEQUENCE [LARGE SCALE GENOMIC DNA]</scope>
</reference>
<keyword evidence="1" id="KW-0813">Transport</keyword>
<dbReference type="Gene3D" id="1.20.1560.10">
    <property type="entry name" value="ABC transporter type 1, transmembrane domain"/>
    <property type="match status" value="1"/>
</dbReference>
<protein>
    <recommendedName>
        <fullName evidence="6">ABC transmembrane type-1 domain-containing protein</fullName>
    </recommendedName>
</protein>
<evidence type="ECO:0000313" key="7">
    <source>
        <dbReference type="EMBL" id="CAH3137137.1"/>
    </source>
</evidence>
<dbReference type="PANTHER" id="PTHR11384:SF59">
    <property type="entry name" value="LYSOSOMAL COBALAMIN TRANSPORTER ABCD4"/>
    <property type="match status" value="1"/>
</dbReference>
<dbReference type="InterPro" id="IPR011527">
    <property type="entry name" value="ABC1_TM_dom"/>
</dbReference>
<evidence type="ECO:0000259" key="6">
    <source>
        <dbReference type="PROSITE" id="PS50929"/>
    </source>
</evidence>
<keyword evidence="4 5" id="KW-0472">Membrane</keyword>
<evidence type="ECO:0000256" key="5">
    <source>
        <dbReference type="SAM" id="Phobius"/>
    </source>
</evidence>
<comment type="caution">
    <text evidence="7">The sequence shown here is derived from an EMBL/GenBank/DDBJ whole genome shotgun (WGS) entry which is preliminary data.</text>
</comment>
<evidence type="ECO:0000256" key="2">
    <source>
        <dbReference type="ARBA" id="ARBA00022692"/>
    </source>
</evidence>
<evidence type="ECO:0000313" key="8">
    <source>
        <dbReference type="Proteomes" id="UP001159405"/>
    </source>
</evidence>
<evidence type="ECO:0000256" key="1">
    <source>
        <dbReference type="ARBA" id="ARBA00022448"/>
    </source>
</evidence>
<organism evidence="7 8">
    <name type="scientific">Porites lobata</name>
    <dbReference type="NCBI Taxonomy" id="104759"/>
    <lineage>
        <taxon>Eukaryota</taxon>
        <taxon>Metazoa</taxon>
        <taxon>Cnidaria</taxon>
        <taxon>Anthozoa</taxon>
        <taxon>Hexacorallia</taxon>
        <taxon>Scleractinia</taxon>
        <taxon>Fungiina</taxon>
        <taxon>Poritidae</taxon>
        <taxon>Porites</taxon>
    </lineage>
</organism>
<keyword evidence="2 5" id="KW-0812">Transmembrane</keyword>
<keyword evidence="8" id="KW-1185">Reference proteome</keyword>
<feature type="transmembrane region" description="Helical" evidence="5">
    <location>
        <begin position="183"/>
        <end position="208"/>
    </location>
</feature>
<dbReference type="PANTHER" id="PTHR11384">
    <property type="entry name" value="ATP-BINDING CASSETTE, SUB-FAMILY D MEMBER"/>
    <property type="match status" value="1"/>
</dbReference>
<dbReference type="Pfam" id="PF06472">
    <property type="entry name" value="ABC_membrane_2"/>
    <property type="match status" value="1"/>
</dbReference>
<feature type="domain" description="ABC transmembrane type-1" evidence="6">
    <location>
        <begin position="82"/>
        <end position="265"/>
    </location>
</feature>
<dbReference type="InterPro" id="IPR036640">
    <property type="entry name" value="ABC1_TM_sf"/>
</dbReference>
<evidence type="ECO:0000256" key="4">
    <source>
        <dbReference type="ARBA" id="ARBA00023136"/>
    </source>
</evidence>
<feature type="transmembrane region" description="Helical" evidence="5">
    <location>
        <begin position="155"/>
        <end position="171"/>
    </location>
</feature>
<dbReference type="SUPFAM" id="SSF90123">
    <property type="entry name" value="ABC transporter transmembrane region"/>
    <property type="match status" value="1"/>
</dbReference>
<evidence type="ECO:0000256" key="3">
    <source>
        <dbReference type="ARBA" id="ARBA00022989"/>
    </source>
</evidence>
<name>A0ABN8P7W9_9CNID</name>
<dbReference type="PROSITE" id="PS50929">
    <property type="entry name" value="ABC_TM1F"/>
    <property type="match status" value="1"/>
</dbReference>
<dbReference type="Proteomes" id="UP001159405">
    <property type="component" value="Unassembled WGS sequence"/>
</dbReference>
<accession>A0ABN8P7W9</accession>
<dbReference type="InterPro" id="IPR050835">
    <property type="entry name" value="ABC_transporter_sub-D"/>
</dbReference>
<gene>
    <name evidence="7" type="ORF">PLOB_00038920</name>
</gene>
<keyword evidence="3 5" id="KW-1133">Transmembrane helix</keyword>
<proteinExistence type="predicted"/>